<proteinExistence type="predicted"/>
<evidence type="ECO:0000313" key="2">
    <source>
        <dbReference type="EMBL" id="KAK8771890.1"/>
    </source>
</evidence>
<sequence>MSTPAPKFGTTHRYAKKRKKLLISNLNKSATVTSSTADTASAVDTPPPADREVPTELGLSAAPGTEASSGSGRVRHDTPMLQPCEIEEMGKKAQEKLQQTASAAATERKAVFFGGMGDSATAPLGDTFSIVRLSLLNEMLTSVKCKVCNGDVTIEKSYREYGITAKLTLTCANCGGISS</sequence>
<name>A0AAQ4EB73_AMBAM</name>
<accession>A0AAQ4EB73</accession>
<dbReference type="EMBL" id="JARKHS020019160">
    <property type="protein sequence ID" value="KAK8771890.1"/>
    <property type="molecule type" value="Genomic_DNA"/>
</dbReference>
<evidence type="ECO:0000313" key="3">
    <source>
        <dbReference type="Proteomes" id="UP001321473"/>
    </source>
</evidence>
<protein>
    <submittedName>
        <fullName evidence="2">Uncharacterized protein</fullName>
    </submittedName>
</protein>
<dbReference type="AlphaFoldDB" id="A0AAQ4EB73"/>
<organism evidence="2 3">
    <name type="scientific">Amblyomma americanum</name>
    <name type="common">Lone star tick</name>
    <dbReference type="NCBI Taxonomy" id="6943"/>
    <lineage>
        <taxon>Eukaryota</taxon>
        <taxon>Metazoa</taxon>
        <taxon>Ecdysozoa</taxon>
        <taxon>Arthropoda</taxon>
        <taxon>Chelicerata</taxon>
        <taxon>Arachnida</taxon>
        <taxon>Acari</taxon>
        <taxon>Parasitiformes</taxon>
        <taxon>Ixodida</taxon>
        <taxon>Ixodoidea</taxon>
        <taxon>Ixodidae</taxon>
        <taxon>Amblyomminae</taxon>
        <taxon>Amblyomma</taxon>
    </lineage>
</organism>
<gene>
    <name evidence="2" type="ORF">V5799_024868</name>
</gene>
<comment type="caution">
    <text evidence="2">The sequence shown here is derived from an EMBL/GenBank/DDBJ whole genome shotgun (WGS) entry which is preliminary data.</text>
</comment>
<feature type="region of interest" description="Disordered" evidence="1">
    <location>
        <begin position="29"/>
        <end position="76"/>
    </location>
</feature>
<reference evidence="2 3" key="1">
    <citation type="journal article" date="2023" name="Arcadia Sci">
        <title>De novo assembly of a long-read Amblyomma americanum tick genome.</title>
        <authorList>
            <person name="Chou S."/>
            <person name="Poskanzer K.E."/>
            <person name="Rollins M."/>
            <person name="Thuy-Boun P.S."/>
        </authorList>
    </citation>
    <scope>NUCLEOTIDE SEQUENCE [LARGE SCALE GENOMIC DNA]</scope>
    <source>
        <strain evidence="2">F_SG_1</strain>
        <tissue evidence="2">Salivary glands</tissue>
    </source>
</reference>
<dbReference type="Proteomes" id="UP001321473">
    <property type="component" value="Unassembled WGS sequence"/>
</dbReference>
<evidence type="ECO:0000256" key="1">
    <source>
        <dbReference type="SAM" id="MobiDB-lite"/>
    </source>
</evidence>
<keyword evidence="3" id="KW-1185">Reference proteome</keyword>
<feature type="compositionally biased region" description="Low complexity" evidence="1">
    <location>
        <begin position="29"/>
        <end position="44"/>
    </location>
</feature>